<feature type="region of interest" description="Disordered" evidence="1">
    <location>
        <begin position="1"/>
        <end position="73"/>
    </location>
</feature>
<feature type="compositionally biased region" description="Low complexity" evidence="1">
    <location>
        <begin position="35"/>
        <end position="45"/>
    </location>
</feature>
<evidence type="ECO:0000256" key="1">
    <source>
        <dbReference type="SAM" id="MobiDB-lite"/>
    </source>
</evidence>
<keyword evidence="2" id="KW-1185">Reference proteome</keyword>
<reference evidence="3" key="1">
    <citation type="submission" date="2022-11" db="UniProtKB">
        <authorList>
            <consortium name="WormBaseParasite"/>
        </authorList>
    </citation>
    <scope>IDENTIFICATION</scope>
</reference>
<dbReference type="AlphaFoldDB" id="A0A915K887"/>
<dbReference type="WBParaSite" id="nRc.2.0.1.t34107-RA">
    <property type="protein sequence ID" value="nRc.2.0.1.t34107-RA"/>
    <property type="gene ID" value="nRc.2.0.1.g34107"/>
</dbReference>
<accession>A0A915K887</accession>
<feature type="compositionally biased region" description="Polar residues" evidence="1">
    <location>
        <begin position="56"/>
        <end position="66"/>
    </location>
</feature>
<dbReference type="Proteomes" id="UP000887565">
    <property type="component" value="Unplaced"/>
</dbReference>
<proteinExistence type="predicted"/>
<protein>
    <submittedName>
        <fullName evidence="3">Uncharacterized protein</fullName>
    </submittedName>
</protein>
<evidence type="ECO:0000313" key="3">
    <source>
        <dbReference type="WBParaSite" id="nRc.2.0.1.t34107-RA"/>
    </source>
</evidence>
<organism evidence="2 3">
    <name type="scientific">Romanomermis culicivorax</name>
    <name type="common">Nematode worm</name>
    <dbReference type="NCBI Taxonomy" id="13658"/>
    <lineage>
        <taxon>Eukaryota</taxon>
        <taxon>Metazoa</taxon>
        <taxon>Ecdysozoa</taxon>
        <taxon>Nematoda</taxon>
        <taxon>Enoplea</taxon>
        <taxon>Dorylaimia</taxon>
        <taxon>Mermithida</taxon>
        <taxon>Mermithoidea</taxon>
        <taxon>Mermithidae</taxon>
        <taxon>Romanomermis</taxon>
    </lineage>
</organism>
<sequence length="93" mass="10470">MPTSPLSEATPPGSTPHRNRPPGLDAVAAAAHFRQQQQQQQQTQQHHPHFPMRRPSSPTAHLSPNLSIPHLVNHQTPDQQTYNRHFNHRASIS</sequence>
<name>A0A915K887_ROMCU</name>
<evidence type="ECO:0000313" key="2">
    <source>
        <dbReference type="Proteomes" id="UP000887565"/>
    </source>
</evidence>